<keyword evidence="3" id="KW-1185">Reference proteome</keyword>
<evidence type="ECO:0000313" key="2">
    <source>
        <dbReference type="EMBL" id="CTQ70961.1"/>
    </source>
</evidence>
<feature type="region of interest" description="Disordered" evidence="1">
    <location>
        <begin position="1"/>
        <end position="95"/>
    </location>
</feature>
<evidence type="ECO:0000256" key="1">
    <source>
        <dbReference type="SAM" id="MobiDB-lite"/>
    </source>
</evidence>
<feature type="compositionally biased region" description="Polar residues" evidence="1">
    <location>
        <begin position="46"/>
        <end position="57"/>
    </location>
</feature>
<dbReference type="AlphaFoldDB" id="A0A0M7A8L7"/>
<reference evidence="3" key="1">
    <citation type="submission" date="2015-07" db="EMBL/GenBank/DDBJ databases">
        <authorList>
            <person name="Rodrigo-Torres Lidia"/>
            <person name="Arahal R.David."/>
        </authorList>
    </citation>
    <scope>NUCLEOTIDE SEQUENCE [LARGE SCALE GENOMIC DNA]</scope>
    <source>
        <strain evidence="3">CECT 5112</strain>
    </source>
</reference>
<dbReference type="EMBL" id="CXWD01000009">
    <property type="protein sequence ID" value="CTQ70961.1"/>
    <property type="molecule type" value="Genomic_DNA"/>
</dbReference>
<dbReference type="Proteomes" id="UP000053235">
    <property type="component" value="Unassembled WGS sequence"/>
</dbReference>
<feature type="compositionally biased region" description="Low complexity" evidence="1">
    <location>
        <begin position="69"/>
        <end position="95"/>
    </location>
</feature>
<evidence type="ECO:0008006" key="4">
    <source>
        <dbReference type="Google" id="ProtNLM"/>
    </source>
</evidence>
<dbReference type="OrthoDB" id="7678239at2"/>
<protein>
    <recommendedName>
        <fullName evidence="4">Killing trait domain-containing protein</fullName>
    </recommendedName>
</protein>
<sequence length="213" mass="21444">MFDALKSLMGRDKPASKPADPATEANAAVPGLSRDANGHLKPAAQKDTQAMTASKNGNGDKSENGAPGGADPAKGGDSGGQNNPQPAPAASTAPVTSALNQQVVQAAEFSNYENAEYAPTMVSTAPELMVGQTTGLAVQDAANYMNAIMQIAVAAQAVAIKKAAENPPLAGEEIPLLTDIQQMVTQAVGVYGSVSTAAGTSSKTVISDFKTGS</sequence>
<dbReference type="RefSeq" id="WP_144432149.1">
    <property type="nucleotide sequence ID" value="NZ_CXWD01000009.1"/>
</dbReference>
<accession>A0A0M7A8L7</accession>
<gene>
    <name evidence="2" type="ORF">LAX5112_02667</name>
</gene>
<organism evidence="2 3">
    <name type="scientific">Roseibium alexandrii</name>
    <dbReference type="NCBI Taxonomy" id="388408"/>
    <lineage>
        <taxon>Bacteria</taxon>
        <taxon>Pseudomonadati</taxon>
        <taxon>Pseudomonadota</taxon>
        <taxon>Alphaproteobacteria</taxon>
        <taxon>Hyphomicrobiales</taxon>
        <taxon>Stappiaceae</taxon>
        <taxon>Roseibium</taxon>
    </lineage>
</organism>
<dbReference type="STRING" id="388408.LAX5112_02667"/>
<name>A0A0M7A8L7_9HYPH</name>
<evidence type="ECO:0000313" key="3">
    <source>
        <dbReference type="Proteomes" id="UP000053235"/>
    </source>
</evidence>
<proteinExistence type="predicted"/>